<evidence type="ECO:0000313" key="2">
    <source>
        <dbReference type="Proteomes" id="UP000177622"/>
    </source>
</evidence>
<sequence>MATPTEFTLNVAYTVPVNNDASGPIVTLEEFWRGLRRGGEKPHLFAEYVAGTEILPNRRSENEFQRRLFMADGAVHTARGVELVQDVRNADNLLTEATTVDSGAKSTMVISRGGHERDEPHTLYLTAIYELHVPDVVPGSNRAQEIERDYSQLAKGAANTVVEKIRKWKVEGDLEA</sequence>
<gene>
    <name evidence="1" type="ORF">PENARI_c028G09422</name>
</gene>
<comment type="caution">
    <text evidence="1">The sequence shown here is derived from an EMBL/GenBank/DDBJ whole genome shotgun (WGS) entry which is preliminary data.</text>
</comment>
<dbReference type="EMBL" id="LXJU01000028">
    <property type="protein sequence ID" value="OGE48449.1"/>
    <property type="molecule type" value="Genomic_DNA"/>
</dbReference>
<protein>
    <submittedName>
        <fullName evidence="1">Uncharacterized protein</fullName>
    </submittedName>
</protein>
<dbReference type="Gene3D" id="3.30.530.20">
    <property type="match status" value="1"/>
</dbReference>
<dbReference type="Pfam" id="PF08982">
    <property type="entry name" value="AtaL"/>
    <property type="match status" value="1"/>
</dbReference>
<reference evidence="1 2" key="1">
    <citation type="journal article" date="2016" name="Sci. Rep.">
        <title>Penicillium arizonense, a new, genome sequenced fungal species, reveals a high chemical diversity in secreted metabolites.</title>
        <authorList>
            <person name="Grijseels S."/>
            <person name="Nielsen J.C."/>
            <person name="Randelovic M."/>
            <person name="Nielsen J."/>
            <person name="Nielsen K.F."/>
            <person name="Workman M."/>
            <person name="Frisvad J.C."/>
        </authorList>
    </citation>
    <scope>NUCLEOTIDE SEQUENCE [LARGE SCALE GENOMIC DNA]</scope>
    <source>
        <strain evidence="1 2">CBS 141311</strain>
    </source>
</reference>
<dbReference type="InterPro" id="IPR023393">
    <property type="entry name" value="START-like_dom_sf"/>
</dbReference>
<dbReference type="OrthoDB" id="2320332at2759"/>
<dbReference type="STRING" id="1835702.A0A1F5L667"/>
<dbReference type="GeneID" id="34580966"/>
<name>A0A1F5L667_PENAI</name>
<evidence type="ECO:0000313" key="1">
    <source>
        <dbReference type="EMBL" id="OGE48449.1"/>
    </source>
</evidence>
<dbReference type="InterPro" id="IPR015075">
    <property type="entry name" value="AtaL"/>
</dbReference>
<accession>A0A1F5L667</accession>
<dbReference type="AlphaFoldDB" id="A0A1F5L667"/>
<organism evidence="1 2">
    <name type="scientific">Penicillium arizonense</name>
    <dbReference type="NCBI Taxonomy" id="1835702"/>
    <lineage>
        <taxon>Eukaryota</taxon>
        <taxon>Fungi</taxon>
        <taxon>Dikarya</taxon>
        <taxon>Ascomycota</taxon>
        <taxon>Pezizomycotina</taxon>
        <taxon>Eurotiomycetes</taxon>
        <taxon>Eurotiomycetidae</taxon>
        <taxon>Eurotiales</taxon>
        <taxon>Aspergillaceae</taxon>
        <taxon>Penicillium</taxon>
    </lineage>
</organism>
<proteinExistence type="predicted"/>
<dbReference type="RefSeq" id="XP_022483904.1">
    <property type="nucleotide sequence ID" value="XM_022636232.1"/>
</dbReference>
<dbReference type="SUPFAM" id="SSF55961">
    <property type="entry name" value="Bet v1-like"/>
    <property type="match status" value="1"/>
</dbReference>
<dbReference type="Proteomes" id="UP000177622">
    <property type="component" value="Unassembled WGS sequence"/>
</dbReference>
<keyword evidence="2" id="KW-1185">Reference proteome</keyword>